<dbReference type="Proteomes" id="UP001302367">
    <property type="component" value="Chromosome 5"/>
</dbReference>
<organism evidence="1 2">
    <name type="scientific">Cercospora beticola</name>
    <name type="common">Sugarbeet leaf spot fungus</name>
    <dbReference type="NCBI Taxonomy" id="122368"/>
    <lineage>
        <taxon>Eukaryota</taxon>
        <taxon>Fungi</taxon>
        <taxon>Dikarya</taxon>
        <taxon>Ascomycota</taxon>
        <taxon>Pezizomycotina</taxon>
        <taxon>Dothideomycetes</taxon>
        <taxon>Dothideomycetidae</taxon>
        <taxon>Mycosphaerellales</taxon>
        <taxon>Mycosphaerellaceae</taxon>
        <taxon>Cercospora</taxon>
    </lineage>
</organism>
<accession>A0ABZ0NXK0</accession>
<name>A0ABZ0NXK0_CERBT</name>
<evidence type="ECO:0000313" key="1">
    <source>
        <dbReference type="EMBL" id="WPB04323.1"/>
    </source>
</evidence>
<dbReference type="GeneID" id="90644515"/>
<protein>
    <submittedName>
        <fullName evidence="1">Uncharacterized protein</fullName>
    </submittedName>
</protein>
<dbReference type="RefSeq" id="XP_065459194.1">
    <property type="nucleotide sequence ID" value="XM_065603122.1"/>
</dbReference>
<evidence type="ECO:0000313" key="2">
    <source>
        <dbReference type="Proteomes" id="UP001302367"/>
    </source>
</evidence>
<keyword evidence="2" id="KW-1185">Reference proteome</keyword>
<reference evidence="1 2" key="1">
    <citation type="submission" date="2023-09" db="EMBL/GenBank/DDBJ databases">
        <title>Complete-Gapless Cercospora beticola genome.</title>
        <authorList>
            <person name="Wyatt N.A."/>
            <person name="Spanner R.E."/>
            <person name="Bolton M.D."/>
        </authorList>
    </citation>
    <scope>NUCLEOTIDE SEQUENCE [LARGE SCALE GENOMIC DNA]</scope>
    <source>
        <strain evidence="1">Cb09-40</strain>
    </source>
</reference>
<sequence>MWWCLHEPSTWVSVTSPITLVGSTRCERAFETLSIHPDILEDSKMLKVAHKVVGRSAFMNKTKEQLVYMDLDQNKTISSAKCKVMTVDMNEYVNKDGSKMLLP</sequence>
<dbReference type="EMBL" id="CP134188">
    <property type="protein sequence ID" value="WPB04323.1"/>
    <property type="molecule type" value="Genomic_DNA"/>
</dbReference>
<proteinExistence type="predicted"/>
<gene>
    <name evidence="1" type="ORF">RHO25_008969</name>
</gene>